<protein>
    <submittedName>
        <fullName evidence="3">Glycosyltransferase</fullName>
        <ecNumber evidence="3">2.4.-.-</ecNumber>
    </submittedName>
</protein>
<keyword evidence="3" id="KW-0328">Glycosyltransferase</keyword>
<evidence type="ECO:0000259" key="2">
    <source>
        <dbReference type="Pfam" id="PF00534"/>
    </source>
</evidence>
<keyword evidence="4" id="KW-1185">Reference proteome</keyword>
<evidence type="ECO:0000313" key="4">
    <source>
        <dbReference type="Proteomes" id="UP001596494"/>
    </source>
</evidence>
<feature type="transmembrane region" description="Helical" evidence="1">
    <location>
        <begin position="55"/>
        <end position="74"/>
    </location>
</feature>
<dbReference type="RefSeq" id="WP_289216055.1">
    <property type="nucleotide sequence ID" value="NZ_JAPVRC010000005.1"/>
</dbReference>
<gene>
    <name evidence="3" type="ORF">ACFQMN_00130</name>
</gene>
<dbReference type="PANTHER" id="PTHR12526:SF630">
    <property type="entry name" value="GLYCOSYLTRANSFERASE"/>
    <property type="match status" value="1"/>
</dbReference>
<sequence length="342" mass="38854">MKKKKKILIMGNYGKDDRLTGQSTRTRTVTKSIKKYLNDYNVTTVDTSNKKFRTIISAFIGVLTANKVIIMPAQNGLKPVLYMIKLLFACSKTSYVAIGGWLVEHIRDEDRLIKVLKDLSSVNVQMQSMKGELEKLGMNNVNWFPNYRILENENRVTPIGKSGLKNLVFYSRVRKDKGVLIAIEAVNAFNKLNEEKIQLDIYGPIEIGFENEFYTEIKSGSYIKYKGVLKEPNIISTISKYDCMVFPTYYVGEGFPGAVLESFISGVPVIASDWKYNTQIVSNDTGLICKVNSIESLLEKITELHNHPELLQLKQKKCLEEASKYTEEQVVPTLVNSLKTKY</sequence>
<feature type="domain" description="Glycosyl transferase family 1" evidence="2">
    <location>
        <begin position="164"/>
        <end position="310"/>
    </location>
</feature>
<dbReference type="Pfam" id="PF00534">
    <property type="entry name" value="Glycos_transf_1"/>
    <property type="match status" value="1"/>
</dbReference>
<proteinExistence type="predicted"/>
<dbReference type="PANTHER" id="PTHR12526">
    <property type="entry name" value="GLYCOSYLTRANSFERASE"/>
    <property type="match status" value="1"/>
</dbReference>
<evidence type="ECO:0000256" key="1">
    <source>
        <dbReference type="SAM" id="Phobius"/>
    </source>
</evidence>
<keyword evidence="1" id="KW-0812">Transmembrane</keyword>
<dbReference type="EMBL" id="JBHTBY010000001">
    <property type="protein sequence ID" value="MFC7319286.1"/>
    <property type="molecule type" value="Genomic_DNA"/>
</dbReference>
<keyword evidence="1" id="KW-1133">Transmembrane helix</keyword>
<evidence type="ECO:0000313" key="3">
    <source>
        <dbReference type="EMBL" id="MFC7319286.1"/>
    </source>
</evidence>
<keyword evidence="3" id="KW-0808">Transferase</keyword>
<dbReference type="GO" id="GO:0016757">
    <property type="term" value="F:glycosyltransferase activity"/>
    <property type="evidence" value="ECO:0007669"/>
    <property type="project" value="UniProtKB-KW"/>
</dbReference>
<dbReference type="Gene3D" id="3.40.50.2000">
    <property type="entry name" value="Glycogen Phosphorylase B"/>
    <property type="match status" value="1"/>
</dbReference>
<dbReference type="EC" id="2.4.-.-" evidence="3"/>
<name>A0ABW2JXT2_9BACI</name>
<dbReference type="InterPro" id="IPR001296">
    <property type="entry name" value="Glyco_trans_1"/>
</dbReference>
<reference evidence="4" key="1">
    <citation type="journal article" date="2019" name="Int. J. Syst. Evol. Microbiol.">
        <title>The Global Catalogue of Microorganisms (GCM) 10K type strain sequencing project: providing services to taxonomists for standard genome sequencing and annotation.</title>
        <authorList>
            <consortium name="The Broad Institute Genomics Platform"/>
            <consortium name="The Broad Institute Genome Sequencing Center for Infectious Disease"/>
            <person name="Wu L."/>
            <person name="Ma J."/>
        </authorList>
    </citation>
    <scope>NUCLEOTIDE SEQUENCE [LARGE SCALE GENOMIC DNA]</scope>
    <source>
        <strain evidence="4">CCUG 73951</strain>
    </source>
</reference>
<accession>A0ABW2JXT2</accession>
<dbReference type="SUPFAM" id="SSF53756">
    <property type="entry name" value="UDP-Glycosyltransferase/glycogen phosphorylase"/>
    <property type="match status" value="1"/>
</dbReference>
<comment type="caution">
    <text evidence="3">The sequence shown here is derived from an EMBL/GenBank/DDBJ whole genome shotgun (WGS) entry which is preliminary data.</text>
</comment>
<keyword evidence="1" id="KW-0472">Membrane</keyword>
<organism evidence="3 4">
    <name type="scientific">Halobacillus campisalis</name>
    <dbReference type="NCBI Taxonomy" id="435909"/>
    <lineage>
        <taxon>Bacteria</taxon>
        <taxon>Bacillati</taxon>
        <taxon>Bacillota</taxon>
        <taxon>Bacilli</taxon>
        <taxon>Bacillales</taxon>
        <taxon>Bacillaceae</taxon>
        <taxon>Halobacillus</taxon>
    </lineage>
</organism>
<dbReference type="Proteomes" id="UP001596494">
    <property type="component" value="Unassembled WGS sequence"/>
</dbReference>